<dbReference type="GO" id="GO:0005886">
    <property type="term" value="C:plasma membrane"/>
    <property type="evidence" value="ECO:0007669"/>
    <property type="project" value="TreeGrafter"/>
</dbReference>
<dbReference type="AlphaFoldDB" id="A0A918XPF5"/>
<gene>
    <name evidence="3" type="ORF">GCM10017083_05790</name>
</gene>
<accession>A0A918XPF5</accession>
<dbReference type="InterPro" id="IPR003848">
    <property type="entry name" value="DUF218"/>
</dbReference>
<reference evidence="3" key="2">
    <citation type="submission" date="2020-09" db="EMBL/GenBank/DDBJ databases">
        <authorList>
            <person name="Sun Q."/>
            <person name="Kim S."/>
        </authorList>
    </citation>
    <scope>NUCLEOTIDE SEQUENCE</scope>
    <source>
        <strain evidence="3">KCTC 42651</strain>
    </source>
</reference>
<evidence type="ECO:0000259" key="2">
    <source>
        <dbReference type="Pfam" id="PF02698"/>
    </source>
</evidence>
<dbReference type="PANTHER" id="PTHR30336:SF4">
    <property type="entry name" value="ENVELOPE BIOGENESIS FACTOR ELYC"/>
    <property type="match status" value="1"/>
</dbReference>
<feature type="transmembrane region" description="Helical" evidence="1">
    <location>
        <begin position="21"/>
        <end position="42"/>
    </location>
</feature>
<dbReference type="InterPro" id="IPR051599">
    <property type="entry name" value="Cell_Envelope_Assoc"/>
</dbReference>
<keyword evidence="1" id="KW-0472">Membrane</keyword>
<name>A0A918XPF5_9PROT</name>
<keyword evidence="4" id="KW-1185">Reference proteome</keyword>
<protein>
    <recommendedName>
        <fullName evidence="2">DUF218 domain-containing protein</fullName>
    </recommendedName>
</protein>
<dbReference type="GO" id="GO:0043164">
    <property type="term" value="P:Gram-negative-bacterium-type cell wall biogenesis"/>
    <property type="evidence" value="ECO:0007669"/>
    <property type="project" value="TreeGrafter"/>
</dbReference>
<keyword evidence="1" id="KW-1133">Transmembrane helix</keyword>
<dbReference type="CDD" id="cd06259">
    <property type="entry name" value="YdcF-like"/>
    <property type="match status" value="1"/>
</dbReference>
<sequence length="227" mass="24930">MARRRYRFRREPRRPRSGIRLAVLVVVLSLAVAWSVGLVRYANRIPMHSTPPTTQADAIVVLTGGSKRMEAGVELLTAGTAPVLFVSGVDHRVDPARVRDLVPGVGASLDQATIDCCIVLGYGASDTLGNARETALWARATGRKSLVLVTSNYHMPRAWIEFEHALPEIALVPFPVVPADVRVNAWWRWPGTFGLIAGEWTKYVFARVRIALAELVASPRIGDARTE</sequence>
<dbReference type="Pfam" id="PF02698">
    <property type="entry name" value="DUF218"/>
    <property type="match status" value="1"/>
</dbReference>
<dbReference type="RefSeq" id="WP_189987392.1">
    <property type="nucleotide sequence ID" value="NZ_BMZS01000001.1"/>
</dbReference>
<reference evidence="3" key="1">
    <citation type="journal article" date="2014" name="Int. J. Syst. Evol. Microbiol.">
        <title>Complete genome sequence of Corynebacterium casei LMG S-19264T (=DSM 44701T), isolated from a smear-ripened cheese.</title>
        <authorList>
            <consortium name="US DOE Joint Genome Institute (JGI-PGF)"/>
            <person name="Walter F."/>
            <person name="Albersmeier A."/>
            <person name="Kalinowski J."/>
            <person name="Ruckert C."/>
        </authorList>
    </citation>
    <scope>NUCLEOTIDE SEQUENCE</scope>
    <source>
        <strain evidence="3">KCTC 42651</strain>
    </source>
</reference>
<dbReference type="GO" id="GO:0000270">
    <property type="term" value="P:peptidoglycan metabolic process"/>
    <property type="evidence" value="ECO:0007669"/>
    <property type="project" value="TreeGrafter"/>
</dbReference>
<dbReference type="EMBL" id="BMZS01000001">
    <property type="protein sequence ID" value="GHD41400.1"/>
    <property type="molecule type" value="Genomic_DNA"/>
</dbReference>
<dbReference type="Proteomes" id="UP000630353">
    <property type="component" value="Unassembled WGS sequence"/>
</dbReference>
<organism evidence="3 4">
    <name type="scientific">Thalassobaculum fulvum</name>
    <dbReference type="NCBI Taxonomy" id="1633335"/>
    <lineage>
        <taxon>Bacteria</taxon>
        <taxon>Pseudomonadati</taxon>
        <taxon>Pseudomonadota</taxon>
        <taxon>Alphaproteobacteria</taxon>
        <taxon>Rhodospirillales</taxon>
        <taxon>Thalassobaculaceae</taxon>
        <taxon>Thalassobaculum</taxon>
    </lineage>
</organism>
<dbReference type="PANTHER" id="PTHR30336">
    <property type="entry name" value="INNER MEMBRANE PROTEIN, PROBABLE PERMEASE"/>
    <property type="match status" value="1"/>
</dbReference>
<evidence type="ECO:0000313" key="3">
    <source>
        <dbReference type="EMBL" id="GHD41400.1"/>
    </source>
</evidence>
<evidence type="ECO:0000256" key="1">
    <source>
        <dbReference type="SAM" id="Phobius"/>
    </source>
</evidence>
<comment type="caution">
    <text evidence="3">The sequence shown here is derived from an EMBL/GenBank/DDBJ whole genome shotgun (WGS) entry which is preliminary data.</text>
</comment>
<evidence type="ECO:0000313" key="4">
    <source>
        <dbReference type="Proteomes" id="UP000630353"/>
    </source>
</evidence>
<proteinExistence type="predicted"/>
<feature type="domain" description="DUF218" evidence="2">
    <location>
        <begin position="57"/>
        <end position="188"/>
    </location>
</feature>
<keyword evidence="1" id="KW-0812">Transmembrane</keyword>